<evidence type="ECO:0000256" key="2">
    <source>
        <dbReference type="ARBA" id="ARBA00022801"/>
    </source>
</evidence>
<dbReference type="PROSITE" id="PS00659">
    <property type="entry name" value="GLYCOSYL_HYDROL_F5"/>
    <property type="match status" value="1"/>
</dbReference>
<evidence type="ECO:0000313" key="7">
    <source>
        <dbReference type="EMBL" id="MDM4016899.1"/>
    </source>
</evidence>
<feature type="domain" description="Glycoside hydrolase family 5" evidence="6">
    <location>
        <begin position="55"/>
        <end position="233"/>
    </location>
</feature>
<name>A0ABT7PK86_9BACT</name>
<dbReference type="Proteomes" id="UP001239462">
    <property type="component" value="Unassembled WGS sequence"/>
</dbReference>
<dbReference type="InterPro" id="IPR050386">
    <property type="entry name" value="Glycosyl_hydrolase_5"/>
</dbReference>
<comment type="similarity">
    <text evidence="4">Belongs to the glycosyl hydrolase 5 (cellulase A) family.</text>
</comment>
<feature type="signal peptide" evidence="5">
    <location>
        <begin position="1"/>
        <end position="24"/>
    </location>
</feature>
<gene>
    <name evidence="7" type="ORF">QTN89_15740</name>
</gene>
<evidence type="ECO:0000256" key="1">
    <source>
        <dbReference type="ARBA" id="ARBA00022729"/>
    </source>
</evidence>
<dbReference type="Gene3D" id="3.20.20.80">
    <property type="entry name" value="Glycosidases"/>
    <property type="match status" value="2"/>
</dbReference>
<dbReference type="InterPro" id="IPR017853">
    <property type="entry name" value="GH"/>
</dbReference>
<accession>A0ABT7PK86</accession>
<keyword evidence="2 4" id="KW-0378">Hydrolase</keyword>
<dbReference type="Pfam" id="PF00150">
    <property type="entry name" value="Cellulase"/>
    <property type="match status" value="1"/>
</dbReference>
<protein>
    <submittedName>
        <fullName evidence="7">Glycoside hydrolase family 5 protein</fullName>
    </submittedName>
</protein>
<keyword evidence="8" id="KW-1185">Reference proteome</keyword>
<dbReference type="PANTHER" id="PTHR31297:SF17">
    <property type="entry name" value="ENDOGLUCANASE"/>
    <property type="match status" value="1"/>
</dbReference>
<organism evidence="7 8">
    <name type="scientific">Roseiconus lacunae</name>
    <dbReference type="NCBI Taxonomy" id="2605694"/>
    <lineage>
        <taxon>Bacteria</taxon>
        <taxon>Pseudomonadati</taxon>
        <taxon>Planctomycetota</taxon>
        <taxon>Planctomycetia</taxon>
        <taxon>Pirellulales</taxon>
        <taxon>Pirellulaceae</taxon>
        <taxon>Roseiconus</taxon>
    </lineage>
</organism>
<dbReference type="InterPro" id="IPR018087">
    <property type="entry name" value="Glyco_hydro_5_CS"/>
</dbReference>
<reference evidence="7 8" key="1">
    <citation type="submission" date="2023-06" db="EMBL/GenBank/DDBJ databases">
        <title>Roseiconus lacunae JC819 isolated from Gulf of Mannar region, Tamil Nadu.</title>
        <authorList>
            <person name="Pk S."/>
            <person name="Ch S."/>
            <person name="Ch V.R."/>
        </authorList>
    </citation>
    <scope>NUCLEOTIDE SEQUENCE [LARGE SCALE GENOMIC DNA]</scope>
    <source>
        <strain evidence="7 8">JC819</strain>
    </source>
</reference>
<dbReference type="InterPro" id="IPR001547">
    <property type="entry name" value="Glyco_hydro_5"/>
</dbReference>
<dbReference type="GO" id="GO:0016787">
    <property type="term" value="F:hydrolase activity"/>
    <property type="evidence" value="ECO:0007669"/>
    <property type="project" value="UniProtKB-KW"/>
</dbReference>
<dbReference type="SUPFAM" id="SSF51445">
    <property type="entry name" value="(Trans)glycosidases"/>
    <property type="match status" value="1"/>
</dbReference>
<keyword evidence="1 5" id="KW-0732">Signal</keyword>
<evidence type="ECO:0000313" key="8">
    <source>
        <dbReference type="Proteomes" id="UP001239462"/>
    </source>
</evidence>
<feature type="chain" id="PRO_5045565494" evidence="5">
    <location>
        <begin position="25"/>
        <end position="472"/>
    </location>
</feature>
<comment type="caution">
    <text evidence="7">The sequence shown here is derived from an EMBL/GenBank/DDBJ whole genome shotgun (WGS) entry which is preliminary data.</text>
</comment>
<dbReference type="RefSeq" id="WP_149498289.1">
    <property type="nucleotide sequence ID" value="NZ_JASZZN010000011.1"/>
</dbReference>
<evidence type="ECO:0000256" key="4">
    <source>
        <dbReference type="RuleBase" id="RU361153"/>
    </source>
</evidence>
<proteinExistence type="inferred from homology"/>
<sequence>MKTPSVVLASLALLLAAFVPDVTAQVVSPIKLGRGVNFGNMLEAPHEGAWGLKADVGWFKKVKEAGFDHVRLPISWGYHTEKSPPFKIEERFFSRVETLANACLRADLKLLINCHHDPSLNEEPLADRDRFLAMWHQISDRFADLPNESVAFELLNEPHGKLGQTPATWDAMVVDAIRVVRRTNPHRTIVIGPVDYNAIGSLHKLTLPNDPLIVVTVHYYLPFDFTHQGASWVSPMKPTGVAWVPESLMIAGGWKNESWNTKIEGSESGLSVDYEAGWAGVKLRASSDVNVPQAFVIHTDRSIKLRLALVPAKRSSDDGDDPEPIFAKVIKTEAGKPIRVALPQSLPGQSFTTIYLQSQSDQPTAPFRIAALELVYDGRSQSLLSTAAEAIHHDLSRAANWGKQYKRRIYLGEFGAYQAGDLRSRVRWTASVREAAESLDLDWCYWELAAGFGIFDPQTETFHKPLVEALIP</sequence>
<dbReference type="PANTHER" id="PTHR31297">
    <property type="entry name" value="GLUCAN ENDO-1,6-BETA-GLUCOSIDASE B"/>
    <property type="match status" value="1"/>
</dbReference>
<evidence type="ECO:0000259" key="6">
    <source>
        <dbReference type="Pfam" id="PF00150"/>
    </source>
</evidence>
<evidence type="ECO:0000256" key="5">
    <source>
        <dbReference type="SAM" id="SignalP"/>
    </source>
</evidence>
<dbReference type="EMBL" id="JASZZN010000011">
    <property type="protein sequence ID" value="MDM4016899.1"/>
    <property type="molecule type" value="Genomic_DNA"/>
</dbReference>
<keyword evidence="3 4" id="KW-0326">Glycosidase</keyword>
<evidence type="ECO:0000256" key="3">
    <source>
        <dbReference type="ARBA" id="ARBA00023295"/>
    </source>
</evidence>